<evidence type="ECO:0000256" key="4">
    <source>
        <dbReference type="ARBA" id="ARBA00022692"/>
    </source>
</evidence>
<name>A0ABV7ZPL5_9CORY</name>
<evidence type="ECO:0000256" key="7">
    <source>
        <dbReference type="SAM" id="MobiDB-lite"/>
    </source>
</evidence>
<dbReference type="PANTHER" id="PTHR34584">
    <property type="entry name" value="NA(+)/H(+) ANTIPORTER SUBUNIT E1"/>
    <property type="match status" value="1"/>
</dbReference>
<feature type="compositionally biased region" description="Basic and acidic residues" evidence="7">
    <location>
        <begin position="199"/>
        <end position="212"/>
    </location>
</feature>
<dbReference type="EMBL" id="JBHRZN010000001">
    <property type="protein sequence ID" value="MFC3849331.1"/>
    <property type="molecule type" value="Genomic_DNA"/>
</dbReference>
<evidence type="ECO:0000313" key="9">
    <source>
        <dbReference type="Proteomes" id="UP001595751"/>
    </source>
</evidence>
<evidence type="ECO:0000256" key="1">
    <source>
        <dbReference type="ARBA" id="ARBA00004651"/>
    </source>
</evidence>
<feature type="region of interest" description="Disordered" evidence="7">
    <location>
        <begin position="164"/>
        <end position="212"/>
    </location>
</feature>
<keyword evidence="4" id="KW-0812">Transmembrane</keyword>
<dbReference type="InterPro" id="IPR002758">
    <property type="entry name" value="Cation_antiport_E"/>
</dbReference>
<comment type="subcellular location">
    <subcellularLocation>
        <location evidence="1">Cell membrane</location>
        <topology evidence="1">Multi-pass membrane protein</topology>
    </subcellularLocation>
</comment>
<comment type="similarity">
    <text evidence="2">Belongs to the CPA3 antiporters (TC 2.A.63) subunit E family.</text>
</comment>
<evidence type="ECO:0000313" key="8">
    <source>
        <dbReference type="EMBL" id="MFC3849331.1"/>
    </source>
</evidence>
<evidence type="ECO:0000256" key="3">
    <source>
        <dbReference type="ARBA" id="ARBA00022475"/>
    </source>
</evidence>
<gene>
    <name evidence="8" type="ORF">ACFORJ_04000</name>
</gene>
<keyword evidence="6" id="KW-0472">Membrane</keyword>
<dbReference type="Proteomes" id="UP001595751">
    <property type="component" value="Unassembled WGS sequence"/>
</dbReference>
<evidence type="ECO:0000256" key="2">
    <source>
        <dbReference type="ARBA" id="ARBA00006228"/>
    </source>
</evidence>
<comment type="caution">
    <text evidence="8">The sequence shown here is derived from an EMBL/GenBank/DDBJ whole genome shotgun (WGS) entry which is preliminary data.</text>
</comment>
<dbReference type="PANTHER" id="PTHR34584:SF1">
    <property type="entry name" value="NA(+)_H(+) ANTIPORTER SUBUNIT E1"/>
    <property type="match status" value="1"/>
</dbReference>
<keyword evidence="9" id="KW-1185">Reference proteome</keyword>
<reference evidence="9" key="1">
    <citation type="journal article" date="2019" name="Int. J. Syst. Evol. Microbiol.">
        <title>The Global Catalogue of Microorganisms (GCM) 10K type strain sequencing project: providing services to taxonomists for standard genome sequencing and annotation.</title>
        <authorList>
            <consortium name="The Broad Institute Genomics Platform"/>
            <consortium name="The Broad Institute Genome Sequencing Center for Infectious Disease"/>
            <person name="Wu L."/>
            <person name="Ma J."/>
        </authorList>
    </citation>
    <scope>NUCLEOTIDE SEQUENCE [LARGE SCALE GENOMIC DNA]</scope>
    <source>
        <strain evidence="9">CCUG 53252</strain>
    </source>
</reference>
<evidence type="ECO:0000256" key="5">
    <source>
        <dbReference type="ARBA" id="ARBA00022989"/>
    </source>
</evidence>
<evidence type="ECO:0000256" key="6">
    <source>
        <dbReference type="ARBA" id="ARBA00023136"/>
    </source>
</evidence>
<keyword evidence="5" id="KW-1133">Transmembrane helix</keyword>
<organism evidence="8 9">
    <name type="scientific">Corynebacterium hansenii</name>
    <dbReference type="NCBI Taxonomy" id="394964"/>
    <lineage>
        <taxon>Bacteria</taxon>
        <taxon>Bacillati</taxon>
        <taxon>Actinomycetota</taxon>
        <taxon>Actinomycetes</taxon>
        <taxon>Mycobacteriales</taxon>
        <taxon>Corynebacteriaceae</taxon>
        <taxon>Corynebacterium</taxon>
    </lineage>
</organism>
<dbReference type="Pfam" id="PF01899">
    <property type="entry name" value="MNHE"/>
    <property type="match status" value="1"/>
</dbReference>
<proteinExistence type="inferred from homology"/>
<sequence>MSFLHIPLYSAWLVGQVISAATDVLVDAVRPRQKQKPILIGMPLRITTDNEIVGLSASITMTPGTLVCGTRSLEGGGRMFIVHVMFGEDLEAAYDALYDMEERMAPRVRDLPRPRAFVFEGYDATMHADPGARVGTAAETRDGLPDLPDGIRVVDDPMEEDVIPEQTADHRGGADDPTVDVVTHDSGDPDTDPDAGAAADRRRTPAKEADHE</sequence>
<accession>A0ABV7ZPL5</accession>
<dbReference type="RefSeq" id="WP_290290929.1">
    <property type="nucleotide sequence ID" value="NZ_CP047211.1"/>
</dbReference>
<keyword evidence="3" id="KW-1003">Cell membrane</keyword>
<protein>
    <submittedName>
        <fullName evidence="8">Na+/H+ antiporter subunit E</fullName>
    </submittedName>
</protein>